<dbReference type="Proteomes" id="UP000696485">
    <property type="component" value="Unassembled WGS sequence"/>
</dbReference>
<feature type="compositionally biased region" description="Polar residues" evidence="2">
    <location>
        <begin position="871"/>
        <end position="880"/>
    </location>
</feature>
<evidence type="ECO:0000256" key="2">
    <source>
        <dbReference type="SAM" id="MobiDB-lite"/>
    </source>
</evidence>
<evidence type="ECO:0000256" key="1">
    <source>
        <dbReference type="SAM" id="Coils"/>
    </source>
</evidence>
<evidence type="ECO:0000259" key="3">
    <source>
        <dbReference type="Pfam" id="PF15456"/>
    </source>
</evidence>
<dbReference type="EMBL" id="JAAAUY010000629">
    <property type="protein sequence ID" value="KAF9327780.1"/>
    <property type="molecule type" value="Genomic_DNA"/>
</dbReference>
<dbReference type="InterPro" id="IPR029191">
    <property type="entry name" value="Uds1"/>
</dbReference>
<feature type="domain" description="Up-regulated during septation protein 1" evidence="3">
    <location>
        <begin position="23"/>
        <end position="134"/>
    </location>
</feature>
<sequence length="968" mass="106613">MAMMQRYLINPNDPDSEADIATQIMISQAAVDSKGFEILVPEAVDGIKRHHAGLSSRIAALTARLSLESKIREAAQSLLKLHAENKKLAKQASEHLEAANRKVDQVATELWKLTQVAADLQRTLLQHTSGVLALGVVRLEDQGRREREFHVAKLQDTQLSRETEEQFEAMSKTIQDLESGALEAHLLSAEKDRAIERLVKQLEHQREMYRKMDEQQQRTLALSRSQQKLSQTTSSSKEAELSSFLGLVGKRLQEILQLQQDQTPQQPANEPKKRGSEMTLGSKGSTAPTISTQHDTPLAALREDSMSSSDLTTAMTISGVHSPKVSTPTTPIAPHFSIQGITSTLDALESHCTESSQKMIVLEIELGLLRRQTIAMSESRSNSIRVKKSTSPPPPTPARQAAEDTIRAALEKSLKDALLEKEMARQELENERQKWQDDQTHRIHALEESLVAVEEQEKKNVSKSGTSAGGMATAASQSEMIQELRTQLREAIEEIDVLSQQHQQSLKAMRQLFDMVPDPRRKSHMQLLMAHHTGSSSPSRSPSPSFGRTSPSAVGFSMEVLMIRVKELAAKSLQLEQDNAELKEHVKANEAASKHRRDPSLPKPVQETTTGSTWILTSDLEKLQASAGMIHLLEKELDLLKQHTDMLLDENARLAELAANSAMHSNARLSSRGMMIDHGIVQKPTRDDTLDELKELIRVKDQLLRERDQLVQEQEKVIVKAREDLARIQPPTPTGTVNMKTLTASSLPGGAAGPMSAFDVTALEEYRTRCGKMEEESAEMRLMLAALESMHGGPGSGARLLAEKSSSSPPISSASSWFSSNLGAVGSLSFGTLSGNNVTGANSNNSSQKNSFENAHSMTESLTPTRPPLHTANSNSSLDSYNAGGTLGHSGSPSSSPHATSSVVVGATAALRKEFRRVMNELRDEKEKSVRKEVEERRRLERVVRQLRRELQTVQNNMAPHPPTAMGK</sequence>
<feature type="compositionally biased region" description="Low complexity" evidence="2">
    <location>
        <begin position="889"/>
        <end position="903"/>
    </location>
</feature>
<feature type="region of interest" description="Disordered" evidence="2">
    <location>
        <begin position="530"/>
        <end position="550"/>
    </location>
</feature>
<name>A0A9P5SF12_9FUNG</name>
<feature type="coiled-coil region" evidence="1">
    <location>
        <begin position="908"/>
        <end position="957"/>
    </location>
</feature>
<keyword evidence="5" id="KW-1185">Reference proteome</keyword>
<organism evidence="4 5">
    <name type="scientific">Podila minutissima</name>
    <dbReference type="NCBI Taxonomy" id="64525"/>
    <lineage>
        <taxon>Eukaryota</taxon>
        <taxon>Fungi</taxon>
        <taxon>Fungi incertae sedis</taxon>
        <taxon>Mucoromycota</taxon>
        <taxon>Mortierellomycotina</taxon>
        <taxon>Mortierellomycetes</taxon>
        <taxon>Mortierellales</taxon>
        <taxon>Mortierellaceae</taxon>
        <taxon>Podila</taxon>
    </lineage>
</organism>
<feature type="compositionally biased region" description="Low complexity" evidence="2">
    <location>
        <begin position="533"/>
        <end position="550"/>
    </location>
</feature>
<evidence type="ECO:0000313" key="4">
    <source>
        <dbReference type="EMBL" id="KAF9327780.1"/>
    </source>
</evidence>
<feature type="region of interest" description="Disordered" evidence="2">
    <location>
        <begin position="211"/>
        <end position="236"/>
    </location>
</feature>
<protein>
    <recommendedName>
        <fullName evidence="3">Up-regulated during septation protein 1 domain-containing protein</fullName>
    </recommendedName>
</protein>
<feature type="coiled-coil region" evidence="1">
    <location>
        <begin position="407"/>
        <end position="438"/>
    </location>
</feature>
<feature type="coiled-coil region" evidence="1">
    <location>
        <begin position="686"/>
        <end position="716"/>
    </location>
</feature>
<feature type="region of interest" description="Disordered" evidence="2">
    <location>
        <begin position="378"/>
        <end position="403"/>
    </location>
</feature>
<feature type="region of interest" description="Disordered" evidence="2">
    <location>
        <begin position="259"/>
        <end position="292"/>
    </location>
</feature>
<accession>A0A9P5SF12</accession>
<feature type="region of interest" description="Disordered" evidence="2">
    <location>
        <begin position="588"/>
        <end position="609"/>
    </location>
</feature>
<keyword evidence="1" id="KW-0175">Coiled coil</keyword>
<dbReference type="SUPFAM" id="SSF46585">
    <property type="entry name" value="HR1 repeat"/>
    <property type="match status" value="1"/>
</dbReference>
<dbReference type="InterPro" id="IPR036274">
    <property type="entry name" value="HR1_rpt_sf"/>
</dbReference>
<proteinExistence type="predicted"/>
<feature type="compositionally biased region" description="Polar residues" evidence="2">
    <location>
        <begin position="282"/>
        <end position="292"/>
    </location>
</feature>
<feature type="coiled-coil region" evidence="1">
    <location>
        <begin position="71"/>
        <end position="109"/>
    </location>
</feature>
<feature type="compositionally biased region" description="Polar residues" evidence="2">
    <location>
        <begin position="839"/>
        <end position="864"/>
    </location>
</feature>
<feature type="region of interest" description="Disordered" evidence="2">
    <location>
        <begin position="839"/>
        <end position="903"/>
    </location>
</feature>
<evidence type="ECO:0000313" key="5">
    <source>
        <dbReference type="Proteomes" id="UP000696485"/>
    </source>
</evidence>
<feature type="compositionally biased region" description="Low complexity" evidence="2">
    <location>
        <begin position="222"/>
        <end position="236"/>
    </location>
</feature>
<gene>
    <name evidence="4" type="ORF">BG006_008950</name>
</gene>
<dbReference type="Pfam" id="PF15456">
    <property type="entry name" value="Uds1"/>
    <property type="match status" value="1"/>
</dbReference>
<dbReference type="AlphaFoldDB" id="A0A9P5SF12"/>
<comment type="caution">
    <text evidence="4">The sequence shown here is derived from an EMBL/GenBank/DDBJ whole genome shotgun (WGS) entry which is preliminary data.</text>
</comment>
<feature type="coiled-coil region" evidence="1">
    <location>
        <begin position="474"/>
        <end position="508"/>
    </location>
</feature>
<reference evidence="4" key="1">
    <citation type="journal article" date="2020" name="Fungal Divers.">
        <title>Resolving the Mortierellaceae phylogeny through synthesis of multi-gene phylogenetics and phylogenomics.</title>
        <authorList>
            <person name="Vandepol N."/>
            <person name="Liber J."/>
            <person name="Desiro A."/>
            <person name="Na H."/>
            <person name="Kennedy M."/>
            <person name="Barry K."/>
            <person name="Grigoriev I.V."/>
            <person name="Miller A.N."/>
            <person name="O'Donnell K."/>
            <person name="Stajich J.E."/>
            <person name="Bonito G."/>
        </authorList>
    </citation>
    <scope>NUCLEOTIDE SEQUENCE</scope>
    <source>
        <strain evidence="4">NVP1</strain>
    </source>
</reference>